<dbReference type="EMBL" id="LGRX02023253">
    <property type="protein sequence ID" value="KAK3254723.1"/>
    <property type="molecule type" value="Genomic_DNA"/>
</dbReference>
<accession>A0AAE0F7Z5</accession>
<evidence type="ECO:0000313" key="2">
    <source>
        <dbReference type="EMBL" id="KAK3254723.1"/>
    </source>
</evidence>
<name>A0AAE0F7Z5_9CHLO</name>
<comment type="caution">
    <text evidence="2">The sequence shown here is derived from an EMBL/GenBank/DDBJ whole genome shotgun (WGS) entry which is preliminary data.</text>
</comment>
<keyword evidence="3" id="KW-1185">Reference proteome</keyword>
<gene>
    <name evidence="2" type="ORF">CYMTET_36079</name>
</gene>
<feature type="region of interest" description="Disordered" evidence="1">
    <location>
        <begin position="39"/>
        <end position="76"/>
    </location>
</feature>
<protein>
    <submittedName>
        <fullName evidence="2">Uncharacterized protein</fullName>
    </submittedName>
</protein>
<dbReference type="Proteomes" id="UP001190700">
    <property type="component" value="Unassembled WGS sequence"/>
</dbReference>
<evidence type="ECO:0000313" key="3">
    <source>
        <dbReference type="Proteomes" id="UP001190700"/>
    </source>
</evidence>
<evidence type="ECO:0000256" key="1">
    <source>
        <dbReference type="SAM" id="MobiDB-lite"/>
    </source>
</evidence>
<sequence length="142" mass="15419">MLVHWCALSPRSRSGNVEAITLRPNSLATSESVHLLQPLSDSIDGGSRPKSAQVEPSKQPSKSSGQPLRRGAGSRGLQQTYAATAIYSGTCDTITGCSAYQSQNDCQQAAASYVYADAISRRLFQLRRPLFRLPPQTQPQRL</sequence>
<reference evidence="2 3" key="1">
    <citation type="journal article" date="2015" name="Genome Biol. Evol.">
        <title>Comparative Genomics of a Bacterivorous Green Alga Reveals Evolutionary Causalities and Consequences of Phago-Mixotrophic Mode of Nutrition.</title>
        <authorList>
            <person name="Burns J.A."/>
            <person name="Paasch A."/>
            <person name="Narechania A."/>
            <person name="Kim E."/>
        </authorList>
    </citation>
    <scope>NUCLEOTIDE SEQUENCE [LARGE SCALE GENOMIC DNA]</scope>
    <source>
        <strain evidence="2 3">PLY_AMNH</strain>
    </source>
</reference>
<feature type="compositionally biased region" description="Low complexity" evidence="1">
    <location>
        <begin position="56"/>
        <end position="67"/>
    </location>
</feature>
<proteinExistence type="predicted"/>
<organism evidence="2 3">
    <name type="scientific">Cymbomonas tetramitiformis</name>
    <dbReference type="NCBI Taxonomy" id="36881"/>
    <lineage>
        <taxon>Eukaryota</taxon>
        <taxon>Viridiplantae</taxon>
        <taxon>Chlorophyta</taxon>
        <taxon>Pyramimonadophyceae</taxon>
        <taxon>Pyramimonadales</taxon>
        <taxon>Pyramimonadaceae</taxon>
        <taxon>Cymbomonas</taxon>
    </lineage>
</organism>
<dbReference type="AlphaFoldDB" id="A0AAE0F7Z5"/>